<dbReference type="Pfam" id="PF00106">
    <property type="entry name" value="adh_short"/>
    <property type="match status" value="1"/>
</dbReference>
<sequence length="304" mass="32775">MLRSSQRLALSAVRRSIPSSCRMAVSVPVPPASEESVRRNQDPDAVAVVVGGSRGIGLAMAEQLATRFGGSKVFVTGRNPAAACEQLTTLLKSHSGKVEAVPMDLGDESSVQSAVAKISEATGGRVDILINTVGILHDQQEAENLGRMPERNLQQITPEWMMRNFVVNTMGPALVIKHFSPLMHVNTKKEGSRPRSVIATLSARVGSISDNGMGGWYSYRVSKAGQNQLTKTASLELKRKGCIVVALHPGTVKTSLSAPFHANVKPEKLFEVDHAAKMLLDVVDSLEASDTGEFYDFSRAKIPW</sequence>
<name>A0A6U5BBV0_HEMAN</name>
<accession>A0A6U5BBV0</accession>
<dbReference type="AlphaFoldDB" id="A0A6U5BBV0"/>
<protein>
    <submittedName>
        <fullName evidence="1">Uncharacterized protein</fullName>
    </submittedName>
</protein>
<dbReference type="PANTHER" id="PTHR43544">
    <property type="entry name" value="SHORT-CHAIN DEHYDROGENASE/REDUCTASE"/>
    <property type="match status" value="1"/>
</dbReference>
<dbReference type="GO" id="GO:0005737">
    <property type="term" value="C:cytoplasm"/>
    <property type="evidence" value="ECO:0007669"/>
    <property type="project" value="TreeGrafter"/>
</dbReference>
<evidence type="ECO:0000313" key="1">
    <source>
        <dbReference type="EMBL" id="CAD8977551.1"/>
    </source>
</evidence>
<dbReference type="PANTHER" id="PTHR43544:SF12">
    <property type="entry name" value="NAD(P)-BINDING ROSSMANN-FOLD SUPERFAMILY PROTEIN"/>
    <property type="match status" value="1"/>
</dbReference>
<dbReference type="EMBL" id="HBFX01047506">
    <property type="protein sequence ID" value="CAD8977551.1"/>
    <property type="molecule type" value="Transcribed_RNA"/>
</dbReference>
<dbReference type="SUPFAM" id="SSF51735">
    <property type="entry name" value="NAD(P)-binding Rossmann-fold domains"/>
    <property type="match status" value="1"/>
</dbReference>
<dbReference type="InterPro" id="IPR036291">
    <property type="entry name" value="NAD(P)-bd_dom_sf"/>
</dbReference>
<dbReference type="Gene3D" id="3.40.50.720">
    <property type="entry name" value="NAD(P)-binding Rossmann-like Domain"/>
    <property type="match status" value="1"/>
</dbReference>
<dbReference type="InterPro" id="IPR051468">
    <property type="entry name" value="Fungal_SecMetab_SDRs"/>
</dbReference>
<dbReference type="CDD" id="cd05325">
    <property type="entry name" value="carb_red_sniffer_like_SDR_c"/>
    <property type="match status" value="1"/>
</dbReference>
<dbReference type="GO" id="GO:0016491">
    <property type="term" value="F:oxidoreductase activity"/>
    <property type="evidence" value="ECO:0007669"/>
    <property type="project" value="TreeGrafter"/>
</dbReference>
<proteinExistence type="predicted"/>
<gene>
    <name evidence="1" type="ORF">HAND00432_LOCUS28559</name>
</gene>
<organism evidence="1">
    <name type="scientific">Hemiselmis andersenii</name>
    <name type="common">Cryptophyte alga</name>
    <dbReference type="NCBI Taxonomy" id="464988"/>
    <lineage>
        <taxon>Eukaryota</taxon>
        <taxon>Cryptophyceae</taxon>
        <taxon>Cryptomonadales</taxon>
        <taxon>Hemiselmidaceae</taxon>
        <taxon>Hemiselmis</taxon>
    </lineage>
</organism>
<dbReference type="InterPro" id="IPR002347">
    <property type="entry name" value="SDR_fam"/>
</dbReference>
<reference evidence="1" key="1">
    <citation type="submission" date="2021-01" db="EMBL/GenBank/DDBJ databases">
        <authorList>
            <person name="Corre E."/>
            <person name="Pelletier E."/>
            <person name="Niang G."/>
            <person name="Scheremetjew M."/>
            <person name="Finn R."/>
            <person name="Kale V."/>
            <person name="Holt S."/>
            <person name="Cochrane G."/>
            <person name="Meng A."/>
            <person name="Brown T."/>
            <person name="Cohen L."/>
        </authorList>
    </citation>
    <scope>NUCLEOTIDE SEQUENCE</scope>
    <source>
        <strain evidence="1">CCMP644</strain>
    </source>
</reference>
<dbReference type="PRINTS" id="PR00081">
    <property type="entry name" value="GDHRDH"/>
</dbReference>